<name>A0ABT0XMH3_9BACI</name>
<evidence type="ECO:0000313" key="2">
    <source>
        <dbReference type="Proteomes" id="UP001203665"/>
    </source>
</evidence>
<sequence>MERCAVRTAVATIWTNPNSIREIDQPTLRYPVEIRDWLKNLTYDQRLDLCTSNRAQTQVLFGQEVVKKSERDGLGRSACH</sequence>
<accession>A0ABT0XMH3</accession>
<keyword evidence="2" id="KW-1185">Reference proteome</keyword>
<comment type="caution">
    <text evidence="1">The sequence shown here is derived from an EMBL/GenBank/DDBJ whole genome shotgun (WGS) entry which is preliminary data.</text>
</comment>
<organism evidence="1 2">
    <name type="scientific">Alkalicoccobacillus plakortidis</name>
    <dbReference type="NCBI Taxonomy" id="444060"/>
    <lineage>
        <taxon>Bacteria</taxon>
        <taxon>Bacillati</taxon>
        <taxon>Bacillota</taxon>
        <taxon>Bacilli</taxon>
        <taxon>Bacillales</taxon>
        <taxon>Bacillaceae</taxon>
        <taxon>Alkalicoccobacillus</taxon>
    </lineage>
</organism>
<protein>
    <submittedName>
        <fullName evidence="1">Uncharacterized protein</fullName>
    </submittedName>
</protein>
<gene>
    <name evidence="1" type="ORF">NDM98_17825</name>
</gene>
<dbReference type="EMBL" id="JAMQJY010000003">
    <property type="protein sequence ID" value="MCM2677103.1"/>
    <property type="molecule type" value="Genomic_DNA"/>
</dbReference>
<reference evidence="1" key="1">
    <citation type="submission" date="2022-06" db="EMBL/GenBank/DDBJ databases">
        <title>Alkalicoccobacillus porphyridii sp. nov., isolated from a marine red alga, Porphyridium purpureum and reclassification of Shouchella plakortidis and Shouchella gibsonii as Alkalicoccobacillus plakortidis comb. nov. and Alkalicoccobacillus gibsonii comb. nov.</title>
        <authorList>
            <person name="Kim K.H."/>
            <person name="Lee J.K."/>
            <person name="Han D.M."/>
            <person name="Baek J.H."/>
            <person name="Jeon C.O."/>
        </authorList>
    </citation>
    <scope>NUCLEOTIDE SEQUENCE</scope>
    <source>
        <strain evidence="1">DSM 19153</strain>
    </source>
</reference>
<proteinExistence type="predicted"/>
<dbReference type="RefSeq" id="WP_251610559.1">
    <property type="nucleotide sequence ID" value="NZ_JAMQJY010000003.1"/>
</dbReference>
<dbReference type="Proteomes" id="UP001203665">
    <property type="component" value="Unassembled WGS sequence"/>
</dbReference>
<evidence type="ECO:0000313" key="1">
    <source>
        <dbReference type="EMBL" id="MCM2677103.1"/>
    </source>
</evidence>